<comment type="caution">
    <text evidence="2">The sequence shown here is derived from an EMBL/GenBank/DDBJ whole genome shotgun (WGS) entry which is preliminary data.</text>
</comment>
<evidence type="ECO:0000256" key="1">
    <source>
        <dbReference type="SAM" id="SignalP"/>
    </source>
</evidence>
<feature type="signal peptide" evidence="1">
    <location>
        <begin position="1"/>
        <end position="19"/>
    </location>
</feature>
<evidence type="ECO:0000313" key="2">
    <source>
        <dbReference type="EMBL" id="SNX82665.1"/>
    </source>
</evidence>
<sequence length="51" mass="5320">MMLSLTYSVTAAAAAAAAAAAWSSAPWQIPNQKWPTLGEKEQQLTGGNPCE</sequence>
<reference evidence="2" key="1">
    <citation type="submission" date="2023-10" db="EMBL/GenBank/DDBJ databases">
        <authorList>
            <person name="Guldener U."/>
        </authorList>
    </citation>
    <scope>NUCLEOTIDE SEQUENCE</scope>
    <source>
        <strain evidence="2">Mp4</strain>
    </source>
</reference>
<keyword evidence="3" id="KW-1185">Reference proteome</keyword>
<gene>
    <name evidence="2" type="ORF">MEPE_01371</name>
</gene>
<proteinExistence type="predicted"/>
<name>A0AAJ5C3I7_9BASI</name>
<evidence type="ECO:0000313" key="3">
    <source>
        <dbReference type="Proteomes" id="UP001294444"/>
    </source>
</evidence>
<accession>A0AAJ5C3I7</accession>
<keyword evidence="1" id="KW-0732">Signal</keyword>
<dbReference type="Proteomes" id="UP001294444">
    <property type="component" value="Unassembled WGS sequence"/>
</dbReference>
<evidence type="ECO:0008006" key="4">
    <source>
        <dbReference type="Google" id="ProtNLM"/>
    </source>
</evidence>
<dbReference type="EMBL" id="OAPG01000002">
    <property type="protein sequence ID" value="SNX82665.1"/>
    <property type="molecule type" value="Genomic_DNA"/>
</dbReference>
<dbReference type="AlphaFoldDB" id="A0AAJ5C3I7"/>
<feature type="chain" id="PRO_5042492039" description="Secreted protein" evidence="1">
    <location>
        <begin position="20"/>
        <end position="51"/>
    </location>
</feature>
<organism evidence="2 3">
    <name type="scientific">Melanopsichium pennsylvanicum</name>
    <dbReference type="NCBI Taxonomy" id="63383"/>
    <lineage>
        <taxon>Eukaryota</taxon>
        <taxon>Fungi</taxon>
        <taxon>Dikarya</taxon>
        <taxon>Basidiomycota</taxon>
        <taxon>Ustilaginomycotina</taxon>
        <taxon>Ustilaginomycetes</taxon>
        <taxon>Ustilaginales</taxon>
        <taxon>Ustilaginaceae</taxon>
        <taxon>Melanopsichium</taxon>
    </lineage>
</organism>
<protein>
    <recommendedName>
        <fullName evidence="4">Secreted protein</fullName>
    </recommendedName>
</protein>